<evidence type="ECO:0000313" key="2">
    <source>
        <dbReference type="Proteomes" id="UP000479000"/>
    </source>
</evidence>
<protein>
    <submittedName>
        <fullName evidence="1">Uncharacterized protein</fullName>
    </submittedName>
</protein>
<accession>A0A6H5H137</accession>
<organism evidence="1 2">
    <name type="scientific">Nesidiocoris tenuis</name>
    <dbReference type="NCBI Taxonomy" id="355587"/>
    <lineage>
        <taxon>Eukaryota</taxon>
        <taxon>Metazoa</taxon>
        <taxon>Ecdysozoa</taxon>
        <taxon>Arthropoda</taxon>
        <taxon>Hexapoda</taxon>
        <taxon>Insecta</taxon>
        <taxon>Pterygota</taxon>
        <taxon>Neoptera</taxon>
        <taxon>Paraneoptera</taxon>
        <taxon>Hemiptera</taxon>
        <taxon>Heteroptera</taxon>
        <taxon>Panheteroptera</taxon>
        <taxon>Cimicomorpha</taxon>
        <taxon>Miridae</taxon>
        <taxon>Dicyphina</taxon>
        <taxon>Nesidiocoris</taxon>
    </lineage>
</organism>
<feature type="non-terminal residue" evidence="1">
    <location>
        <position position="261"/>
    </location>
</feature>
<dbReference type="AlphaFoldDB" id="A0A6H5H137"/>
<keyword evidence="2" id="KW-1185">Reference proteome</keyword>
<dbReference type="EMBL" id="CADCXU010022960">
    <property type="protein sequence ID" value="CAB0010287.1"/>
    <property type="molecule type" value="Genomic_DNA"/>
</dbReference>
<reference evidence="1 2" key="1">
    <citation type="submission" date="2020-02" db="EMBL/GenBank/DDBJ databases">
        <authorList>
            <person name="Ferguson B K."/>
        </authorList>
    </citation>
    <scope>NUCLEOTIDE SEQUENCE [LARGE SCALE GENOMIC DNA]</scope>
</reference>
<gene>
    <name evidence="1" type="ORF">NTEN_LOCUS15333</name>
</gene>
<evidence type="ECO:0000313" key="1">
    <source>
        <dbReference type="EMBL" id="CAB0010287.1"/>
    </source>
</evidence>
<name>A0A6H5H137_9HEMI</name>
<sequence length="261" mass="30502">MSTIFPDCSKLTIGLAEELEPLKYCLYKLGSVSTPLLEFDGFPLFQRFNYPIFMLQLQQDLKRRCQFHRWQNLYRYLFANLLISKDHREQFYDHSKEKTVLMDYYDNAINSLSQINHLERSKAESGKASASRLSQSLYAANLRSVQNIEDPLQPTFVPIHPTNLRKETLQTQDDETPTTYRSGDLDLQDRKTSLISPIRHTHQSNANQARYFIAYPLIRVGVGFTKSKWKYCDRPKIENRNGASEKTFSYTHLLRITSRTS</sequence>
<dbReference type="Proteomes" id="UP000479000">
    <property type="component" value="Unassembled WGS sequence"/>
</dbReference>
<proteinExistence type="predicted"/>